<name>A0A7R9H4N4_TIMCR</name>
<protein>
    <submittedName>
        <fullName evidence="1">Uncharacterized protein</fullName>
    </submittedName>
</protein>
<evidence type="ECO:0000313" key="1">
    <source>
        <dbReference type="EMBL" id="CAD7405791.1"/>
    </source>
</evidence>
<dbReference type="AlphaFoldDB" id="A0A7R9H4N4"/>
<gene>
    <name evidence="1" type="ORF">TCEB3V08_LOCUS8167</name>
</gene>
<sequence>MGYKIDWIFPTLRQTSSLWNLASSITFAAVGIVSKIIVEGSTPNLNQSFPTFTPYEDVQEQDLKNEQTKIQLNLNDSTT</sequence>
<organism evidence="1">
    <name type="scientific">Timema cristinae</name>
    <name type="common">Walking stick</name>
    <dbReference type="NCBI Taxonomy" id="61476"/>
    <lineage>
        <taxon>Eukaryota</taxon>
        <taxon>Metazoa</taxon>
        <taxon>Ecdysozoa</taxon>
        <taxon>Arthropoda</taxon>
        <taxon>Hexapoda</taxon>
        <taxon>Insecta</taxon>
        <taxon>Pterygota</taxon>
        <taxon>Neoptera</taxon>
        <taxon>Polyneoptera</taxon>
        <taxon>Phasmatodea</taxon>
        <taxon>Timematodea</taxon>
        <taxon>Timematoidea</taxon>
        <taxon>Timematidae</taxon>
        <taxon>Timema</taxon>
    </lineage>
</organism>
<accession>A0A7R9H4N4</accession>
<dbReference type="EMBL" id="OC319575">
    <property type="protein sequence ID" value="CAD7405791.1"/>
    <property type="molecule type" value="Genomic_DNA"/>
</dbReference>
<proteinExistence type="predicted"/>
<reference evidence="1" key="1">
    <citation type="submission" date="2020-11" db="EMBL/GenBank/DDBJ databases">
        <authorList>
            <person name="Tran Van P."/>
        </authorList>
    </citation>
    <scope>NUCLEOTIDE SEQUENCE</scope>
</reference>